<feature type="active site" description="Proton acceptor" evidence="5">
    <location>
        <position position="97"/>
    </location>
</feature>
<feature type="binding site" evidence="5">
    <location>
        <position position="38"/>
    </location>
    <ligand>
        <name>substrate</name>
    </ligand>
</feature>
<comment type="subunit">
    <text evidence="5">Homohexamer.</text>
</comment>
<comment type="subcellular location">
    <subcellularLocation>
        <location evidence="5">Cytoplasm</location>
    </subcellularLocation>
</comment>
<accession>A0ABW9QX53</accession>
<dbReference type="InterPro" id="IPR008162">
    <property type="entry name" value="Pyrophosphatase"/>
</dbReference>
<feature type="binding site" evidence="5">
    <location>
        <position position="65"/>
    </location>
    <ligand>
        <name>Mg(2+)</name>
        <dbReference type="ChEBI" id="CHEBI:18420"/>
        <label>2</label>
    </ligand>
</feature>
<keyword evidence="2 5" id="KW-0479">Metal-binding</keyword>
<feature type="binding site" evidence="5">
    <location>
        <position position="50"/>
    </location>
    <ligand>
        <name>substrate</name>
    </ligand>
</feature>
<keyword evidence="4 5" id="KW-0460">Magnesium</keyword>
<evidence type="ECO:0000256" key="4">
    <source>
        <dbReference type="ARBA" id="ARBA00022842"/>
    </source>
</evidence>
<dbReference type="InterPro" id="IPR036649">
    <property type="entry name" value="Pyrophosphatase_sf"/>
</dbReference>
<feature type="binding site" evidence="5">
    <location>
        <position position="134"/>
    </location>
    <ligand>
        <name>substrate</name>
    </ligand>
</feature>
<evidence type="ECO:0000313" key="6">
    <source>
        <dbReference type="EMBL" id="MST32948.1"/>
    </source>
</evidence>
<feature type="binding site" evidence="5">
    <location>
        <position position="60"/>
    </location>
    <ligand>
        <name>Mg(2+)</name>
        <dbReference type="ChEBI" id="CHEBI:18420"/>
        <label>1</label>
    </ligand>
</feature>
<dbReference type="Gene3D" id="3.90.80.10">
    <property type="entry name" value="Inorganic pyrophosphatase"/>
    <property type="match status" value="1"/>
</dbReference>
<name>A0ABW9QX53_9ACTN</name>
<feature type="binding site" evidence="5">
    <location>
        <position position="16"/>
    </location>
    <ligand>
        <name>Mg(2+)</name>
        <dbReference type="ChEBI" id="CHEBI:18420"/>
        <label>2</label>
    </ligand>
</feature>
<comment type="catalytic activity">
    <reaction evidence="5">
        <text>diphosphate + H2O = 2 phosphate + H(+)</text>
        <dbReference type="Rhea" id="RHEA:24576"/>
        <dbReference type="ChEBI" id="CHEBI:15377"/>
        <dbReference type="ChEBI" id="CHEBI:15378"/>
        <dbReference type="ChEBI" id="CHEBI:33019"/>
        <dbReference type="ChEBI" id="CHEBI:43474"/>
        <dbReference type="EC" id="3.6.1.1"/>
    </reaction>
</comment>
<evidence type="ECO:0000256" key="5">
    <source>
        <dbReference type="HAMAP-Rule" id="MF_00209"/>
    </source>
</evidence>
<gene>
    <name evidence="5" type="primary">ppa</name>
    <name evidence="6" type="ORF">GHK86_09490</name>
</gene>
<proteinExistence type="inferred from homology"/>
<evidence type="ECO:0000256" key="1">
    <source>
        <dbReference type="ARBA" id="ARBA00001946"/>
    </source>
</evidence>
<protein>
    <recommendedName>
        <fullName evidence="5">Inorganic pyrophosphatase</fullName>
        <ecNumber evidence="5">3.6.1.1</ecNumber>
    </recommendedName>
    <alternativeName>
        <fullName evidence="5">Pyrophosphate phospho-hydrolase</fullName>
        <shortName evidence="5">PPase</shortName>
    </alternativeName>
</protein>
<sequence>MRSVAAGAEWVEAVIEIPRGSTNKYEYDHHRDVLLLDRHLFSATTYPADYGFVPDTLAEDGDPLDVLVILEEATFPGCHIRARPIGMFMMRDEHGPDCKIVAVPFGDPRWEPVRDLEGLPPGLTAEIGHFFDVYKDLEPEKWTEVGAFDGPAEAWDEIRKARSAFLAR</sequence>
<keyword evidence="5" id="KW-0963">Cytoplasm</keyword>
<comment type="similarity">
    <text evidence="5">Belongs to the PPase family.</text>
</comment>
<dbReference type="SUPFAM" id="SSF50324">
    <property type="entry name" value="Inorganic pyrophosphatase"/>
    <property type="match status" value="1"/>
</dbReference>
<comment type="function">
    <text evidence="5">Catalyzes the hydrolysis of inorganic pyrophosphate (PPi) forming two phosphate ions.</text>
</comment>
<feature type="binding site" evidence="5">
    <location>
        <position position="97"/>
    </location>
    <ligand>
        <name>Mg(2+)</name>
        <dbReference type="ChEBI" id="CHEBI:18420"/>
        <label>3</label>
    </ligand>
</feature>
<keyword evidence="3 5" id="KW-0378">Hydrolase</keyword>
<comment type="caution">
    <text evidence="6">The sequence shown here is derived from an EMBL/GenBank/DDBJ whole genome shotgun (WGS) entry which is preliminary data.</text>
</comment>
<reference evidence="6 7" key="1">
    <citation type="submission" date="2019-11" db="EMBL/GenBank/DDBJ databases">
        <title>Acidiferrimicrobium australis gen. nov., sp. nov., an acidophilic and obligately heterotrophic, member of the Actinobacteria that catalyses dissimilatory oxido- reduction of iron isolated from metal-rich acidic water in Chile.</title>
        <authorList>
            <person name="Gonzalez D."/>
            <person name="Huber K."/>
            <person name="Hedrich S."/>
            <person name="Rojas-Villalobos C."/>
            <person name="Quatrini R."/>
            <person name="Dinamarca M.A."/>
            <person name="Schwarz A."/>
            <person name="Canales C."/>
            <person name="Nancucheo I."/>
        </authorList>
    </citation>
    <scope>NUCLEOTIDE SEQUENCE [LARGE SCALE GENOMIC DNA]</scope>
    <source>
        <strain evidence="6 7">USS-CCA1</strain>
    </source>
</reference>
<feature type="binding site" evidence="5">
    <location>
        <position position="65"/>
    </location>
    <ligand>
        <name>Mg(2+)</name>
        <dbReference type="ChEBI" id="CHEBI:18420"/>
        <label>1</label>
    </ligand>
</feature>
<keyword evidence="7" id="KW-1185">Reference proteome</keyword>
<dbReference type="HAMAP" id="MF_00209">
    <property type="entry name" value="Inorganic_PPase"/>
    <property type="match status" value="1"/>
</dbReference>
<dbReference type="PANTHER" id="PTHR10286">
    <property type="entry name" value="INORGANIC PYROPHOSPHATASE"/>
    <property type="match status" value="1"/>
</dbReference>
<dbReference type="Pfam" id="PF00719">
    <property type="entry name" value="Pyrophosphatase"/>
    <property type="match status" value="1"/>
</dbReference>
<feature type="binding site" evidence="5">
    <location>
        <position position="97"/>
    </location>
    <ligand>
        <name>Mg(2+)</name>
        <dbReference type="ChEBI" id="CHEBI:18420"/>
        <label>1</label>
    </ligand>
</feature>
<evidence type="ECO:0000256" key="3">
    <source>
        <dbReference type="ARBA" id="ARBA00022801"/>
    </source>
</evidence>
<dbReference type="PROSITE" id="PS00387">
    <property type="entry name" value="PPASE"/>
    <property type="match status" value="1"/>
</dbReference>
<dbReference type="Proteomes" id="UP000437736">
    <property type="component" value="Unassembled WGS sequence"/>
</dbReference>
<evidence type="ECO:0000313" key="7">
    <source>
        <dbReference type="Proteomes" id="UP000437736"/>
    </source>
</evidence>
<feature type="binding site" evidence="5">
    <location>
        <position position="92"/>
    </location>
    <ligand>
        <name>Mg(2+)</name>
        <dbReference type="ChEBI" id="CHEBI:18420"/>
        <label>3</label>
    </ligand>
</feature>
<dbReference type="EMBL" id="WJHE01000440">
    <property type="protein sequence ID" value="MST32948.1"/>
    <property type="molecule type" value="Genomic_DNA"/>
</dbReference>
<dbReference type="EC" id="3.6.1.1" evidence="5"/>
<organism evidence="6 7">
    <name type="scientific">Acidiferrimicrobium australe</name>
    <dbReference type="NCBI Taxonomy" id="2664430"/>
    <lineage>
        <taxon>Bacteria</taxon>
        <taxon>Bacillati</taxon>
        <taxon>Actinomycetota</taxon>
        <taxon>Acidimicrobiia</taxon>
        <taxon>Acidimicrobiales</taxon>
        <taxon>Acidimicrobiaceae</taxon>
        <taxon>Acidiferrimicrobium</taxon>
    </lineage>
</organism>
<feature type="binding site" evidence="5">
    <location>
        <position position="24"/>
    </location>
    <ligand>
        <name>substrate</name>
    </ligand>
</feature>
<dbReference type="CDD" id="cd00412">
    <property type="entry name" value="pyrophosphatase"/>
    <property type="match status" value="1"/>
</dbReference>
<comment type="cofactor">
    <cofactor evidence="1 5">
        <name>Mg(2+)</name>
        <dbReference type="ChEBI" id="CHEBI:18420"/>
    </cofactor>
</comment>
<evidence type="ECO:0000256" key="2">
    <source>
        <dbReference type="ARBA" id="ARBA00022723"/>
    </source>
</evidence>